<accession>A0A4D6N9B6</accession>
<evidence type="ECO:0000313" key="2">
    <source>
        <dbReference type="Proteomes" id="UP000501690"/>
    </source>
</evidence>
<name>A0A4D6N9B6_VIGUN</name>
<dbReference type="AlphaFoldDB" id="A0A4D6N9B6"/>
<sequence length="68" mass="7808">MPRLSRVLAWASVPRLSEIVPRSKQELSPEQELECIPDLFLQVSPRRDRLAWARVSDLATVMGTREYG</sequence>
<evidence type="ECO:0000313" key="1">
    <source>
        <dbReference type="EMBL" id="QCE09878.1"/>
    </source>
</evidence>
<dbReference type="EMBL" id="CP039354">
    <property type="protein sequence ID" value="QCE09878.1"/>
    <property type="molecule type" value="Genomic_DNA"/>
</dbReference>
<proteinExistence type="predicted"/>
<gene>
    <name evidence="1" type="ORF">DEO72_LG10g1101</name>
</gene>
<protein>
    <submittedName>
        <fullName evidence="1">Uncharacterized protein</fullName>
    </submittedName>
</protein>
<reference evidence="1 2" key="1">
    <citation type="submission" date="2019-04" db="EMBL/GenBank/DDBJ databases">
        <title>An improved genome assembly and genetic linkage map for asparagus bean, Vigna unguiculata ssp. sesquipedialis.</title>
        <authorList>
            <person name="Xia Q."/>
            <person name="Zhang R."/>
            <person name="Dong Y."/>
        </authorList>
    </citation>
    <scope>NUCLEOTIDE SEQUENCE [LARGE SCALE GENOMIC DNA]</scope>
    <source>
        <tissue evidence="1">Leaf</tissue>
    </source>
</reference>
<organism evidence="1 2">
    <name type="scientific">Vigna unguiculata</name>
    <name type="common">Cowpea</name>
    <dbReference type="NCBI Taxonomy" id="3917"/>
    <lineage>
        <taxon>Eukaryota</taxon>
        <taxon>Viridiplantae</taxon>
        <taxon>Streptophyta</taxon>
        <taxon>Embryophyta</taxon>
        <taxon>Tracheophyta</taxon>
        <taxon>Spermatophyta</taxon>
        <taxon>Magnoliopsida</taxon>
        <taxon>eudicotyledons</taxon>
        <taxon>Gunneridae</taxon>
        <taxon>Pentapetalae</taxon>
        <taxon>rosids</taxon>
        <taxon>fabids</taxon>
        <taxon>Fabales</taxon>
        <taxon>Fabaceae</taxon>
        <taxon>Papilionoideae</taxon>
        <taxon>50 kb inversion clade</taxon>
        <taxon>NPAAA clade</taxon>
        <taxon>indigoferoid/millettioid clade</taxon>
        <taxon>Phaseoleae</taxon>
        <taxon>Vigna</taxon>
    </lineage>
</organism>
<dbReference type="Proteomes" id="UP000501690">
    <property type="component" value="Linkage Group LG10"/>
</dbReference>
<keyword evidence="2" id="KW-1185">Reference proteome</keyword>